<accession>A0ABS7ZQI7</accession>
<sequence length="389" mass="41520">MNGSTIYASEFYTVADSDGLQFYSAKADVTSRISSGSSNVTITNLKFDRSGEHCSFSTAYGGWALVVIYEEASEPLRVINVFDGLQVFWGSEIQLTPSNFVVADNPGSLGGKHAHITWEGDSGNSQSKNNVNETLRFKNNSLYDASNPINNQFNSYSNSRSATTNGADIDVYDIGNYLTAGETSVTTRYSSGQDQVLLSAEVISVPNRAVSDLSLQVAGPADIYRGQTVAYTFTVANNGPGQEPSGATVSFPLQDMGFLGASGTNWNCAVVSASVECAYTSAITENTSAATLTITLSSHNSTTSSYTLAAEVIADNFDHRSANNKSSVVTQINAPVYDLTKTGVGLNSSVIRAGDTLRYTFNITNNSGSAIFHYTVCGQEIALCWRARM</sequence>
<dbReference type="Pfam" id="PF01345">
    <property type="entry name" value="DUF11"/>
    <property type="match status" value="1"/>
</dbReference>
<proteinExistence type="predicted"/>
<name>A0ABS7ZQI7_9GAMM</name>
<organism evidence="2 3">
    <name type="scientific">Thalassolituus marinus</name>
    <dbReference type="NCBI Taxonomy" id="671053"/>
    <lineage>
        <taxon>Bacteria</taxon>
        <taxon>Pseudomonadati</taxon>
        <taxon>Pseudomonadota</taxon>
        <taxon>Gammaproteobacteria</taxon>
        <taxon>Oceanospirillales</taxon>
        <taxon>Oceanospirillaceae</taxon>
        <taxon>Thalassolituus</taxon>
    </lineage>
</organism>
<protein>
    <recommendedName>
        <fullName evidence="1">DUF11 domain-containing protein</fullName>
    </recommendedName>
</protein>
<dbReference type="Proteomes" id="UP000714380">
    <property type="component" value="Unassembled WGS sequence"/>
</dbReference>
<dbReference type="InterPro" id="IPR001434">
    <property type="entry name" value="OmcB-like_DUF11"/>
</dbReference>
<evidence type="ECO:0000259" key="1">
    <source>
        <dbReference type="Pfam" id="PF01345"/>
    </source>
</evidence>
<evidence type="ECO:0000313" key="2">
    <source>
        <dbReference type="EMBL" id="MCA6063973.1"/>
    </source>
</evidence>
<gene>
    <name evidence="2" type="ORF">I9W95_10165</name>
</gene>
<evidence type="ECO:0000313" key="3">
    <source>
        <dbReference type="Proteomes" id="UP000714380"/>
    </source>
</evidence>
<reference evidence="2 3" key="1">
    <citation type="submission" date="2020-12" db="EMBL/GenBank/DDBJ databases">
        <title>Novel Thalassolituus-related marine hydrocarbonoclastic bacteria mediated algae-derived hydrocarbons mineralization in twilight zone of the northern South China Sea.</title>
        <authorList>
            <person name="Dong C."/>
        </authorList>
    </citation>
    <scope>NUCLEOTIDE SEQUENCE [LARGE SCALE GENOMIC DNA]</scope>
    <source>
        <strain evidence="2 3">IMCC1826</strain>
    </source>
</reference>
<dbReference type="InterPro" id="IPR013783">
    <property type="entry name" value="Ig-like_fold"/>
</dbReference>
<comment type="caution">
    <text evidence="2">The sequence shown here is derived from an EMBL/GenBank/DDBJ whole genome shotgun (WGS) entry which is preliminary data.</text>
</comment>
<dbReference type="Gene3D" id="2.60.40.10">
    <property type="entry name" value="Immunoglobulins"/>
    <property type="match status" value="1"/>
</dbReference>
<dbReference type="EMBL" id="JAEDAH010000049">
    <property type="protein sequence ID" value="MCA6063973.1"/>
    <property type="molecule type" value="Genomic_DNA"/>
</dbReference>
<keyword evidence="3" id="KW-1185">Reference proteome</keyword>
<dbReference type="RefSeq" id="WP_225674492.1">
    <property type="nucleotide sequence ID" value="NZ_JAEDAH010000049.1"/>
</dbReference>
<feature type="domain" description="DUF11" evidence="1">
    <location>
        <begin position="219"/>
        <end position="328"/>
    </location>
</feature>